<keyword evidence="1" id="KW-0472">Membrane</keyword>
<accession>A0AAN8YCH7</accession>
<proteinExistence type="predicted"/>
<protein>
    <submittedName>
        <fullName evidence="2">Uncharacterized protein</fullName>
    </submittedName>
</protein>
<reference evidence="2 3" key="1">
    <citation type="submission" date="2024-02" db="EMBL/GenBank/DDBJ databases">
        <title>de novo genome assembly of Solanum bulbocastanum strain 11H21.</title>
        <authorList>
            <person name="Hosaka A.J."/>
        </authorList>
    </citation>
    <scope>NUCLEOTIDE SEQUENCE [LARGE SCALE GENOMIC DNA]</scope>
    <source>
        <tissue evidence="2">Young leaves</tissue>
    </source>
</reference>
<evidence type="ECO:0000313" key="2">
    <source>
        <dbReference type="EMBL" id="KAK6787944.1"/>
    </source>
</evidence>
<keyword evidence="1" id="KW-1133">Transmembrane helix</keyword>
<organism evidence="2 3">
    <name type="scientific">Solanum bulbocastanum</name>
    <name type="common">Wild potato</name>
    <dbReference type="NCBI Taxonomy" id="147425"/>
    <lineage>
        <taxon>Eukaryota</taxon>
        <taxon>Viridiplantae</taxon>
        <taxon>Streptophyta</taxon>
        <taxon>Embryophyta</taxon>
        <taxon>Tracheophyta</taxon>
        <taxon>Spermatophyta</taxon>
        <taxon>Magnoliopsida</taxon>
        <taxon>eudicotyledons</taxon>
        <taxon>Gunneridae</taxon>
        <taxon>Pentapetalae</taxon>
        <taxon>asterids</taxon>
        <taxon>lamiids</taxon>
        <taxon>Solanales</taxon>
        <taxon>Solanaceae</taxon>
        <taxon>Solanoideae</taxon>
        <taxon>Solaneae</taxon>
        <taxon>Solanum</taxon>
    </lineage>
</organism>
<keyword evidence="1" id="KW-0812">Transmembrane</keyword>
<dbReference type="AlphaFoldDB" id="A0AAN8YCH7"/>
<feature type="transmembrane region" description="Helical" evidence="1">
    <location>
        <begin position="38"/>
        <end position="58"/>
    </location>
</feature>
<dbReference type="Proteomes" id="UP001371456">
    <property type="component" value="Unassembled WGS sequence"/>
</dbReference>
<evidence type="ECO:0000256" key="1">
    <source>
        <dbReference type="SAM" id="Phobius"/>
    </source>
</evidence>
<gene>
    <name evidence="2" type="ORF">RDI58_016469</name>
</gene>
<keyword evidence="3" id="KW-1185">Reference proteome</keyword>
<name>A0AAN8YCH7_SOLBU</name>
<comment type="caution">
    <text evidence="2">The sequence shown here is derived from an EMBL/GenBank/DDBJ whole genome shotgun (WGS) entry which is preliminary data.</text>
</comment>
<dbReference type="EMBL" id="JBANQN010000006">
    <property type="protein sequence ID" value="KAK6787944.1"/>
    <property type="molecule type" value="Genomic_DNA"/>
</dbReference>
<evidence type="ECO:0000313" key="3">
    <source>
        <dbReference type="Proteomes" id="UP001371456"/>
    </source>
</evidence>
<sequence length="65" mass="7983">MHGCLMNYILQLFQIWCLKVEYSMVSSKMSLLCSFKDLHAWLPYLVLFVLTPSFYIFYKCRLWRY</sequence>